<name>Q5W3K6_9VIRU</name>
<gene>
    <name evidence="4" type="primary">PTP8</name>
</gene>
<evidence type="ECO:0000259" key="3">
    <source>
        <dbReference type="PROSITE" id="PS50056"/>
    </source>
</evidence>
<dbReference type="PROSITE" id="PS00383">
    <property type="entry name" value="TYR_PHOSPHATASE_1"/>
    <property type="match status" value="1"/>
</dbReference>
<dbReference type="EMBL" id="AJ634660">
    <property type="protein sequence ID" value="CAG25453.1"/>
    <property type="molecule type" value="Genomic_DNA"/>
</dbReference>
<dbReference type="SMART" id="SM00404">
    <property type="entry name" value="PTPc_motif"/>
    <property type="match status" value="1"/>
</dbReference>
<comment type="similarity">
    <text evidence="1">Belongs to the protein-tyrosine phosphatase family.</text>
</comment>
<accession>Q5W3K6</accession>
<dbReference type="PROSITE" id="PS50056">
    <property type="entry name" value="TYR_PHOSPHATASE_2"/>
    <property type="match status" value="1"/>
</dbReference>
<dbReference type="InterPro" id="IPR003595">
    <property type="entry name" value="Tyr_Pase_cat"/>
</dbReference>
<sequence length="297" mass="34847">MALFLQLRTLTTEELIKRSARKDFQAAIEQEYQTLTALKDINTYYHFHLPENQDKNRYQDVPCADSSRVLLDKDETSYIHANYVFDFNHNEERMGFIATQAPLRTTVEDFWRMVWSENTKMIVMLMKLEDPKYFPYWSPDIGNHITIGKFKISTIVSYKASYYVHTVLLIINQEITELRLIHHYCYQEWPNYSVPTNFECFLNFLNVISEKRKLLCPKTTSCDPIIVHCSAGVGRTGTFCAIMNAIKSIEQTGTVNLFEIVKKVRINRPLSVVVQNQYLFCYQILVHYVTSMPQFNI</sequence>
<dbReference type="GO" id="GO:0004725">
    <property type="term" value="F:protein tyrosine phosphatase activity"/>
    <property type="evidence" value="ECO:0007669"/>
    <property type="project" value="InterPro"/>
</dbReference>
<evidence type="ECO:0000259" key="2">
    <source>
        <dbReference type="PROSITE" id="PS50055"/>
    </source>
</evidence>
<reference evidence="4" key="1">
    <citation type="journal article" date="2004" name="J. Virol.">
        <title>Bracoviruses contain a large multigene family coding for protein tyrosine phosphatases.</title>
        <authorList>
            <person name="Provost B."/>
            <person name="Varricchio P."/>
            <person name="Arana E."/>
            <person name="Espagne E."/>
            <person name="Falabella P."/>
            <person name="Huguet E."/>
            <person name="La Scaleia R."/>
            <person name="Cattolico L."/>
            <person name="Poirie M."/>
            <person name="Malva C."/>
            <person name="Olszewski J.A."/>
            <person name="Pennacchio F."/>
            <person name="Drezen J.M."/>
        </authorList>
    </citation>
    <scope>NUCLEOTIDE SEQUENCE</scope>
</reference>
<dbReference type="PRINTS" id="PR00700">
    <property type="entry name" value="PRTYPHPHTASE"/>
</dbReference>
<dbReference type="InterPro" id="IPR029021">
    <property type="entry name" value="Prot-tyrosine_phosphatase-like"/>
</dbReference>
<dbReference type="SMART" id="SM00194">
    <property type="entry name" value="PTPc"/>
    <property type="match status" value="1"/>
</dbReference>
<dbReference type="PANTHER" id="PTHR19134">
    <property type="entry name" value="RECEPTOR-TYPE TYROSINE-PROTEIN PHOSPHATASE"/>
    <property type="match status" value="1"/>
</dbReference>
<dbReference type="InterPro" id="IPR000242">
    <property type="entry name" value="PTP_cat"/>
</dbReference>
<dbReference type="Gene3D" id="3.90.190.10">
    <property type="entry name" value="Protein tyrosine phosphatase superfamily"/>
    <property type="match status" value="1"/>
</dbReference>
<dbReference type="InterPro" id="IPR000387">
    <property type="entry name" value="Tyr_Pase_dom"/>
</dbReference>
<evidence type="ECO:0000256" key="1">
    <source>
        <dbReference type="ARBA" id="ARBA00009580"/>
    </source>
</evidence>
<organism evidence="4">
    <name type="scientific">Toxoneuron nigriceps polydnavirus</name>
    <dbReference type="NCBI Taxonomy" id="191766"/>
    <lineage>
        <taxon>Viruses</taxon>
        <taxon>Viruses incertae sedis</taxon>
        <taxon>Polydnaviriformidae</taxon>
    </lineage>
</organism>
<dbReference type="SUPFAM" id="SSF52799">
    <property type="entry name" value="(Phosphotyrosine protein) phosphatases II"/>
    <property type="match status" value="1"/>
</dbReference>
<dbReference type="PANTHER" id="PTHR19134:SF449">
    <property type="entry name" value="TYROSINE-PROTEIN PHOSPHATASE 1"/>
    <property type="match status" value="1"/>
</dbReference>
<dbReference type="InterPro" id="IPR016130">
    <property type="entry name" value="Tyr_Pase_AS"/>
</dbReference>
<evidence type="ECO:0000313" key="4">
    <source>
        <dbReference type="EMBL" id="CAG25453.1"/>
    </source>
</evidence>
<feature type="domain" description="Tyrosine-protein phosphatase" evidence="2">
    <location>
        <begin position="28"/>
        <end position="288"/>
    </location>
</feature>
<dbReference type="Pfam" id="PF00102">
    <property type="entry name" value="Y_phosphatase"/>
    <property type="match status" value="1"/>
</dbReference>
<dbReference type="PROSITE" id="PS50055">
    <property type="entry name" value="TYR_PHOSPHATASE_PTP"/>
    <property type="match status" value="1"/>
</dbReference>
<feature type="domain" description="Tyrosine specific protein phosphatases" evidence="3">
    <location>
        <begin position="202"/>
        <end position="279"/>
    </location>
</feature>
<proteinExistence type="inferred from homology"/>
<dbReference type="InterPro" id="IPR050348">
    <property type="entry name" value="Protein-Tyr_Phosphatase"/>
</dbReference>
<protein>
    <submittedName>
        <fullName evidence="4">Putative tyrosine phosphatase protein</fullName>
    </submittedName>
</protein>